<proteinExistence type="inferred from homology"/>
<name>A0A915PKW2_9BILA</name>
<dbReference type="CDD" id="cd01648">
    <property type="entry name" value="TERT"/>
    <property type="match status" value="1"/>
</dbReference>
<accession>A0A915PKW2</accession>
<dbReference type="InterPro" id="IPR021891">
    <property type="entry name" value="Telomerase_RBD"/>
</dbReference>
<dbReference type="Proteomes" id="UP000887581">
    <property type="component" value="Unplaced"/>
</dbReference>
<sequence length="727" mass="84160">MVAQKKLFVASRMCFRPTAHSWLNHRRGRMTHYTDSISLCVEMIGADNFEKLEHLEQIFLEEMCSRIRKRLAALSIQYSLKQTVPQLADSGFLSLLKKSVTYPQYRAFMRSVFGYLLPMQLIGACNTQLAVDRISCLLFKLGFGESIRLIDLFSIPFKTSTLKWLKSLSSVDLCCIYRKFLLWLLEFSVHVTGATFYVTPGNRTSRLLFYRKDIWKRIESQSFHVLSEKRELKKVKGLKKNAVGERLRFLPKNSGMRSLMVPTGNNSQRQYSATALKIVSGVIDLVCVKQRKYSKELPFTGAAIWNGIRSFPRRFRRFIQLNDSARIYAVKTDVQECFDCINQNLLRSVLRKIIVLSKHFRLNGNMIGIGVLISARRYGFGCGTDSHNSNLLEFEYRDGVYRAFRGIPQGNHASARLCDIYLGAADCERYLELMRRRDTLLIRYVDDYLLLTTDVTVARKFLEVMHLGVDDSYNIIADSSKTVINFYCECNELLIAGKMVGSCSAVPWCGYVIYPGLKKYSIDWAKIHSEKAISCRIVHKMTSREKRIAVLRFLKASLLEKYRMVHRFPSGNWKVRVLKKFASIGTKLYARPYARKVRLSVKLTEMLDEESSLFGSDDEEDDEKRKDSPEDKKYLFRKEFRTMIYGFGDDKVPYDKTLELLETIVTNYIQHMCQRALQMGKPGKLALEDIHYLIRRDAKKFGRVKDLLSMSEELKKARKQFDEAKAI</sequence>
<dbReference type="Gene3D" id="3.30.70.2630">
    <property type="match status" value="1"/>
</dbReference>
<dbReference type="CDD" id="cd07978">
    <property type="entry name" value="HFD_TAF13"/>
    <property type="match status" value="1"/>
</dbReference>
<dbReference type="GO" id="GO:0046982">
    <property type="term" value="F:protein heterodimerization activity"/>
    <property type="evidence" value="ECO:0007669"/>
    <property type="project" value="InterPro"/>
</dbReference>
<comment type="subcellular location">
    <subcellularLocation>
        <location evidence="16">Nucleus</location>
    </subcellularLocation>
    <subcellularLocation>
        <location evidence="16">Chromosome</location>
        <location evidence="16">Telomere</location>
    </subcellularLocation>
</comment>
<keyword evidence="10 16" id="KW-0695">RNA-directed DNA polymerase</keyword>
<evidence type="ECO:0000256" key="8">
    <source>
        <dbReference type="ARBA" id="ARBA00022842"/>
    </source>
</evidence>
<dbReference type="WBParaSite" id="sdigi.contig120.g4743.t1">
    <property type="protein sequence ID" value="sdigi.contig120.g4743.t1"/>
    <property type="gene ID" value="sdigi.contig120.g4743"/>
</dbReference>
<evidence type="ECO:0000256" key="10">
    <source>
        <dbReference type="ARBA" id="ARBA00022918"/>
    </source>
</evidence>
<dbReference type="GO" id="GO:0046872">
    <property type="term" value="F:metal ion binding"/>
    <property type="evidence" value="ECO:0007669"/>
    <property type="project" value="UniProtKB-KW"/>
</dbReference>
<evidence type="ECO:0000313" key="19">
    <source>
        <dbReference type="WBParaSite" id="sdigi.contig120.g4743.t1"/>
    </source>
</evidence>
<keyword evidence="4 16" id="KW-0158">Chromosome</keyword>
<dbReference type="Pfam" id="PF12009">
    <property type="entry name" value="Telomerase_RBD"/>
    <property type="match status" value="1"/>
</dbReference>
<evidence type="ECO:0000256" key="11">
    <source>
        <dbReference type="ARBA" id="ARBA00023015"/>
    </source>
</evidence>
<dbReference type="GO" id="GO:0003720">
    <property type="term" value="F:telomerase activity"/>
    <property type="evidence" value="ECO:0007669"/>
    <property type="project" value="InterPro"/>
</dbReference>
<evidence type="ECO:0000256" key="9">
    <source>
        <dbReference type="ARBA" id="ARBA00022895"/>
    </source>
</evidence>
<dbReference type="PANTHER" id="PTHR12066">
    <property type="entry name" value="TELOMERASE REVERSE TRANSCRIPTASE"/>
    <property type="match status" value="1"/>
</dbReference>
<dbReference type="GO" id="GO:0006366">
    <property type="term" value="P:transcription by RNA polymerase II"/>
    <property type="evidence" value="ECO:0007669"/>
    <property type="project" value="InterPro"/>
</dbReference>
<keyword evidence="8 16" id="KW-0460">Magnesium</keyword>
<dbReference type="Pfam" id="PF02269">
    <property type="entry name" value="TFIID-18kDa"/>
    <property type="match status" value="1"/>
</dbReference>
<keyword evidence="18" id="KW-1185">Reference proteome</keyword>
<evidence type="ECO:0000256" key="13">
    <source>
        <dbReference type="ARBA" id="ARBA00023242"/>
    </source>
</evidence>
<dbReference type="InterPro" id="IPR003545">
    <property type="entry name" value="Telomerase_RT"/>
</dbReference>
<evidence type="ECO:0000256" key="6">
    <source>
        <dbReference type="ARBA" id="ARBA00022695"/>
    </source>
</evidence>
<dbReference type="GO" id="GO:0070034">
    <property type="term" value="F:telomerase RNA binding"/>
    <property type="evidence" value="ECO:0007669"/>
    <property type="project" value="TreeGrafter"/>
</dbReference>
<dbReference type="InterPro" id="IPR009072">
    <property type="entry name" value="Histone-fold"/>
</dbReference>
<dbReference type="GO" id="GO:0000333">
    <property type="term" value="C:telomerase catalytic core complex"/>
    <property type="evidence" value="ECO:0007669"/>
    <property type="project" value="TreeGrafter"/>
</dbReference>
<protein>
    <recommendedName>
        <fullName evidence="3 16">Telomerase reverse transcriptase</fullName>
        <ecNumber evidence="2 16">2.7.7.49</ecNumber>
    </recommendedName>
    <alternativeName>
        <fullName evidence="14 16">Telomerase catalytic subunit</fullName>
    </alternativeName>
</protein>
<evidence type="ECO:0000259" key="17">
    <source>
        <dbReference type="PROSITE" id="PS50878"/>
    </source>
</evidence>
<evidence type="ECO:0000256" key="7">
    <source>
        <dbReference type="ARBA" id="ARBA00022723"/>
    </source>
</evidence>
<organism evidence="18 19">
    <name type="scientific">Setaria digitata</name>
    <dbReference type="NCBI Taxonomy" id="48799"/>
    <lineage>
        <taxon>Eukaryota</taxon>
        <taxon>Metazoa</taxon>
        <taxon>Ecdysozoa</taxon>
        <taxon>Nematoda</taxon>
        <taxon>Chromadorea</taxon>
        <taxon>Rhabditida</taxon>
        <taxon>Spirurina</taxon>
        <taxon>Spiruromorpha</taxon>
        <taxon>Filarioidea</taxon>
        <taxon>Setariidae</taxon>
        <taxon>Setaria</taxon>
    </lineage>
</organism>
<evidence type="ECO:0000256" key="4">
    <source>
        <dbReference type="ARBA" id="ARBA00022454"/>
    </source>
</evidence>
<reference evidence="19" key="1">
    <citation type="submission" date="2022-11" db="UniProtKB">
        <authorList>
            <consortium name="WormBaseParasite"/>
        </authorList>
    </citation>
    <scope>IDENTIFICATION</scope>
</reference>
<dbReference type="GO" id="GO:0007004">
    <property type="term" value="P:telomere maintenance via telomerase"/>
    <property type="evidence" value="ECO:0007669"/>
    <property type="project" value="TreeGrafter"/>
</dbReference>
<keyword evidence="12" id="KW-0804">Transcription</keyword>
<keyword evidence="11" id="KW-0805">Transcription regulation</keyword>
<evidence type="ECO:0000313" key="18">
    <source>
        <dbReference type="Proteomes" id="UP000887581"/>
    </source>
</evidence>
<evidence type="ECO:0000256" key="1">
    <source>
        <dbReference type="ARBA" id="ARBA00008001"/>
    </source>
</evidence>
<dbReference type="AlphaFoldDB" id="A0A915PKW2"/>
<comment type="function">
    <text evidence="16">Telomerase is a ribonucleoprotein enzyme essential for the replication of chromosome termini in most eukaryotes. It elongates telomeres. It is a reverse transcriptase that adds simple sequence repeats to chromosome ends by copying a template sequence within the RNA component of the enzyme.</text>
</comment>
<dbReference type="GO" id="GO:0042162">
    <property type="term" value="F:telomeric DNA binding"/>
    <property type="evidence" value="ECO:0007669"/>
    <property type="project" value="TreeGrafter"/>
</dbReference>
<evidence type="ECO:0000256" key="15">
    <source>
        <dbReference type="ARBA" id="ARBA00048173"/>
    </source>
</evidence>
<dbReference type="InterPro" id="IPR000477">
    <property type="entry name" value="RT_dom"/>
</dbReference>
<evidence type="ECO:0000256" key="16">
    <source>
        <dbReference type="RuleBase" id="RU365061"/>
    </source>
</evidence>
<evidence type="ECO:0000256" key="5">
    <source>
        <dbReference type="ARBA" id="ARBA00022679"/>
    </source>
</evidence>
<dbReference type="GO" id="GO:0000781">
    <property type="term" value="C:chromosome, telomeric region"/>
    <property type="evidence" value="ECO:0007669"/>
    <property type="project" value="UniProtKB-SubCell"/>
</dbReference>
<dbReference type="SUPFAM" id="SSF47113">
    <property type="entry name" value="Histone-fold"/>
    <property type="match status" value="1"/>
</dbReference>
<keyword evidence="7 16" id="KW-0479">Metal-binding</keyword>
<keyword evidence="13 16" id="KW-0539">Nucleus</keyword>
<dbReference type="Gene3D" id="1.10.132.70">
    <property type="match status" value="1"/>
</dbReference>
<feature type="domain" description="Reverse transcriptase" evidence="17">
    <location>
        <begin position="231"/>
        <end position="513"/>
    </location>
</feature>
<evidence type="ECO:0000256" key="12">
    <source>
        <dbReference type="ARBA" id="ARBA00023163"/>
    </source>
</evidence>
<keyword evidence="6 16" id="KW-0548">Nucleotidyltransferase</keyword>
<comment type="catalytic activity">
    <reaction evidence="15 16">
        <text>DNA(n) + a 2'-deoxyribonucleoside 5'-triphosphate = DNA(n+1) + diphosphate</text>
        <dbReference type="Rhea" id="RHEA:22508"/>
        <dbReference type="Rhea" id="RHEA-COMP:17339"/>
        <dbReference type="Rhea" id="RHEA-COMP:17340"/>
        <dbReference type="ChEBI" id="CHEBI:33019"/>
        <dbReference type="ChEBI" id="CHEBI:61560"/>
        <dbReference type="ChEBI" id="CHEBI:173112"/>
        <dbReference type="EC" id="2.7.7.49"/>
    </reaction>
</comment>
<evidence type="ECO:0000256" key="14">
    <source>
        <dbReference type="ARBA" id="ARBA00032044"/>
    </source>
</evidence>
<dbReference type="PROSITE" id="PS50878">
    <property type="entry name" value="RT_POL"/>
    <property type="match status" value="1"/>
</dbReference>
<dbReference type="Gene3D" id="1.10.20.10">
    <property type="entry name" value="Histone, subunit A"/>
    <property type="match status" value="1"/>
</dbReference>
<dbReference type="Gene3D" id="1.10.10.2210">
    <property type="match status" value="1"/>
</dbReference>
<dbReference type="InterPro" id="IPR003195">
    <property type="entry name" value="TFIID_TAF13"/>
</dbReference>
<dbReference type="Gene3D" id="3.10.10.20">
    <property type="match status" value="1"/>
</dbReference>
<evidence type="ECO:0000256" key="3">
    <source>
        <dbReference type="ARBA" id="ARBA00016182"/>
    </source>
</evidence>
<dbReference type="EC" id="2.7.7.49" evidence="2 16"/>
<evidence type="ECO:0000256" key="2">
    <source>
        <dbReference type="ARBA" id="ARBA00012493"/>
    </source>
</evidence>
<keyword evidence="5 16" id="KW-0808">Transferase</keyword>
<comment type="similarity">
    <text evidence="1 16">Belongs to the reverse transcriptase family. Telomerase subfamily.</text>
</comment>
<dbReference type="PANTHER" id="PTHR12066:SF0">
    <property type="entry name" value="TELOMERASE REVERSE TRANSCRIPTASE"/>
    <property type="match status" value="1"/>
</dbReference>
<keyword evidence="9 16" id="KW-0779">Telomere</keyword>